<dbReference type="EMBL" id="OR769218">
    <property type="protein sequence ID" value="WQJ54398.1"/>
    <property type="molecule type" value="Genomic_DNA"/>
</dbReference>
<dbReference type="Proteomes" id="UP001346559">
    <property type="component" value="Segment"/>
</dbReference>
<protein>
    <recommendedName>
        <fullName evidence="3">Peptidase</fullName>
    </recommendedName>
</protein>
<sequence length="250" mass="30270">MLTYNDICNIKNLQIIICENPDIMYTEAAALIDNKEYTILGSDEIILATLIIYNPDELRFLKNHLYHEIRHYYDTFKHINSYSGYDRGINYLLNKEQKDNKTYNINFLQFKKMLMNNNIPYPLLQQAILSQLYYLDESEIRAHTENMFGEIDEYFKHNNIENNSLENISETYNFYKSIKDVFTYYKDNLSETYIKWLVKNFGDDFYEIYYGKIGHPKSFNFVFKKIIYNCNKFFKHAEQMKIYCKNKYEK</sequence>
<accession>A0ABZ0Z5C9</accession>
<evidence type="ECO:0000313" key="2">
    <source>
        <dbReference type="Proteomes" id="UP001346559"/>
    </source>
</evidence>
<keyword evidence="2" id="KW-1185">Reference proteome</keyword>
<organism evidence="1 2">
    <name type="scientific">phage Lak_Megaphage_RVC_AP1_GC26</name>
    <dbReference type="NCBI Taxonomy" id="3109224"/>
    <lineage>
        <taxon>Viruses</taxon>
        <taxon>Duplodnaviria</taxon>
        <taxon>Heunggongvirae</taxon>
        <taxon>Uroviricota</taxon>
        <taxon>Caudoviricetes</taxon>
        <taxon>Caudoviricetes code 15 clade</taxon>
    </lineage>
</organism>
<proteinExistence type="predicted"/>
<reference evidence="1 2" key="1">
    <citation type="submission" date="2023-11" db="EMBL/GenBank/DDBJ databases">
        <authorList>
            <person name="Cook R."/>
            <person name="Crisci M."/>
            <person name="Pye H."/>
            <person name="Adriaenssens E."/>
            <person name="Santini J."/>
        </authorList>
    </citation>
    <scope>NUCLEOTIDE SEQUENCE [LARGE SCALE GENOMIC DNA]</scope>
    <source>
        <strain evidence="1">Lak_Megaphage_RVC_AP1_GC26</strain>
    </source>
</reference>
<evidence type="ECO:0008006" key="3">
    <source>
        <dbReference type="Google" id="ProtNLM"/>
    </source>
</evidence>
<name>A0ABZ0Z5C9_9CAUD</name>
<evidence type="ECO:0000313" key="1">
    <source>
        <dbReference type="EMBL" id="WQJ54398.1"/>
    </source>
</evidence>